<proteinExistence type="predicted"/>
<organism evidence="3 4">
    <name type="scientific">Massilia varians</name>
    <dbReference type="NCBI Taxonomy" id="457921"/>
    <lineage>
        <taxon>Bacteria</taxon>
        <taxon>Pseudomonadati</taxon>
        <taxon>Pseudomonadota</taxon>
        <taxon>Betaproteobacteria</taxon>
        <taxon>Burkholderiales</taxon>
        <taxon>Oxalobacteraceae</taxon>
        <taxon>Telluria group</taxon>
        <taxon>Massilia</taxon>
    </lineage>
</organism>
<evidence type="ECO:0000313" key="4">
    <source>
        <dbReference type="Proteomes" id="UP001163336"/>
    </source>
</evidence>
<dbReference type="InterPro" id="IPR022385">
    <property type="entry name" value="Rhs_assc_core"/>
</dbReference>
<dbReference type="Gene3D" id="2.180.10.10">
    <property type="entry name" value="RHS repeat-associated core"/>
    <property type="match status" value="1"/>
</dbReference>
<sequence>MRAGNKVLARYRYDHRGLRVAKESGGTLRHYLYEDRKLRAELSADGSIARQYVYLADQVVAVIDCDDTALVAQPRSAFAQAVADLGAAVAGWISRPDATAYLHTNHLGAVEAATDREGKLLWRAAYHPYGKLSSLSAQRGFELNLRLPGQYLDTETGLHYNDRRYYDPELGRYLSPDPIGLHGGVNSYAYVDGNPLKYVDPSGLILFAFDGTGNSANPGAGASLSNVRKIY</sequence>
<evidence type="ECO:0000313" key="3">
    <source>
        <dbReference type="EMBL" id="BDT56629.1"/>
    </source>
</evidence>
<dbReference type="NCBIfam" id="TIGR03696">
    <property type="entry name" value="Rhs_assc_core"/>
    <property type="match status" value="1"/>
</dbReference>
<dbReference type="PANTHER" id="PTHR32305">
    <property type="match status" value="1"/>
</dbReference>
<dbReference type="InterPro" id="IPR056823">
    <property type="entry name" value="TEN-like_YD-shell"/>
</dbReference>
<reference evidence="3" key="1">
    <citation type="submission" date="2022-11" db="EMBL/GenBank/DDBJ databases">
        <title>Isolation and characterization of PLA-degrading bacterium Massilia sp. from Antarctic soil.</title>
        <authorList>
            <person name="Sato K."/>
            <person name="Gomez-Fuentes C."/>
            <person name="Ahmad S.A."/>
            <person name="Zulkharnain A."/>
        </authorList>
    </citation>
    <scope>NUCLEOTIDE SEQUENCE</scope>
    <source>
        <strain evidence="3">N-3</strain>
    </source>
</reference>
<accession>A0ABN6T983</accession>
<name>A0ABN6T983_9BURK</name>
<keyword evidence="4" id="KW-1185">Reference proteome</keyword>
<dbReference type="PANTHER" id="PTHR32305:SF15">
    <property type="entry name" value="PROTEIN RHSA-RELATED"/>
    <property type="match status" value="1"/>
</dbReference>
<dbReference type="Proteomes" id="UP001163336">
    <property type="component" value="Chromosome"/>
</dbReference>
<feature type="domain" description="Teneurin-like YD-shell" evidence="2">
    <location>
        <begin position="92"/>
        <end position="177"/>
    </location>
</feature>
<dbReference type="InterPro" id="IPR050708">
    <property type="entry name" value="T6SS_VgrG/RHS"/>
</dbReference>
<dbReference type="EMBL" id="AP026966">
    <property type="protein sequence ID" value="BDT56629.1"/>
    <property type="molecule type" value="Genomic_DNA"/>
</dbReference>
<evidence type="ECO:0000256" key="1">
    <source>
        <dbReference type="ARBA" id="ARBA00022737"/>
    </source>
</evidence>
<protein>
    <recommendedName>
        <fullName evidence="2">Teneurin-like YD-shell domain-containing protein</fullName>
    </recommendedName>
</protein>
<evidence type="ECO:0000259" key="2">
    <source>
        <dbReference type="Pfam" id="PF25023"/>
    </source>
</evidence>
<dbReference type="Pfam" id="PF25023">
    <property type="entry name" value="TEN_YD-shell"/>
    <property type="match status" value="1"/>
</dbReference>
<keyword evidence="1" id="KW-0677">Repeat</keyword>
<gene>
    <name evidence="3" type="ORF">MasN3_01230</name>
</gene>